<keyword evidence="4" id="KW-1185">Reference proteome</keyword>
<feature type="compositionally biased region" description="Basic and acidic residues" evidence="1">
    <location>
        <begin position="19"/>
        <end position="30"/>
    </location>
</feature>
<dbReference type="AlphaFoldDB" id="A0A0C4DZN3"/>
<protein>
    <submittedName>
        <fullName evidence="2 3">Uncharacterized protein</fullName>
    </submittedName>
</protein>
<dbReference type="EMBL" id="GL876969">
    <property type="protein sequence ID" value="KLU86527.1"/>
    <property type="molecule type" value="Genomic_DNA"/>
</dbReference>
<reference evidence="2" key="3">
    <citation type="submission" date="2011-03" db="EMBL/GenBank/DDBJ databases">
        <title>Annotation of Magnaporthe poae ATCC 64411.</title>
        <authorList>
            <person name="Ma L.-J."/>
            <person name="Dead R."/>
            <person name="Young S.K."/>
            <person name="Zeng Q."/>
            <person name="Gargeya S."/>
            <person name="Fitzgerald M."/>
            <person name="Haas B."/>
            <person name="Abouelleil A."/>
            <person name="Alvarado L."/>
            <person name="Arachchi H.M."/>
            <person name="Berlin A."/>
            <person name="Brown A."/>
            <person name="Chapman S.B."/>
            <person name="Chen Z."/>
            <person name="Dunbar C."/>
            <person name="Freedman E."/>
            <person name="Gearin G."/>
            <person name="Gellesch M."/>
            <person name="Goldberg J."/>
            <person name="Griggs A."/>
            <person name="Gujja S."/>
            <person name="Heiman D."/>
            <person name="Howarth C."/>
            <person name="Larson L."/>
            <person name="Lui A."/>
            <person name="MacDonald P.J.P."/>
            <person name="Mehta T."/>
            <person name="Montmayeur A."/>
            <person name="Murphy C."/>
            <person name="Neiman D."/>
            <person name="Pearson M."/>
            <person name="Priest M."/>
            <person name="Roberts A."/>
            <person name="Saif S."/>
            <person name="Shea T."/>
            <person name="Shenoy N."/>
            <person name="Sisk P."/>
            <person name="Stolte C."/>
            <person name="Sykes S."/>
            <person name="Yandava C."/>
            <person name="Wortman J."/>
            <person name="Nusbaum C."/>
            <person name="Birren B."/>
        </authorList>
    </citation>
    <scope>NUCLEOTIDE SEQUENCE</scope>
    <source>
        <strain evidence="2">ATCC 64411</strain>
    </source>
</reference>
<dbReference type="EMBL" id="ADBL01001321">
    <property type="status" value="NOT_ANNOTATED_CDS"/>
    <property type="molecule type" value="Genomic_DNA"/>
</dbReference>
<evidence type="ECO:0000313" key="3">
    <source>
        <dbReference type="EnsemblFungi" id="MAPG_05539T0"/>
    </source>
</evidence>
<feature type="region of interest" description="Disordered" evidence="1">
    <location>
        <begin position="1"/>
        <end position="123"/>
    </location>
</feature>
<organism evidence="3 4">
    <name type="scientific">Magnaporthiopsis poae (strain ATCC 64411 / 73-15)</name>
    <name type="common">Kentucky bluegrass fungus</name>
    <name type="synonym">Magnaporthe poae</name>
    <dbReference type="NCBI Taxonomy" id="644358"/>
    <lineage>
        <taxon>Eukaryota</taxon>
        <taxon>Fungi</taxon>
        <taxon>Dikarya</taxon>
        <taxon>Ascomycota</taxon>
        <taxon>Pezizomycotina</taxon>
        <taxon>Sordariomycetes</taxon>
        <taxon>Sordariomycetidae</taxon>
        <taxon>Magnaporthales</taxon>
        <taxon>Magnaporthaceae</taxon>
        <taxon>Magnaporthiopsis</taxon>
    </lineage>
</organism>
<proteinExistence type="predicted"/>
<evidence type="ECO:0000313" key="4">
    <source>
        <dbReference type="Proteomes" id="UP000011715"/>
    </source>
</evidence>
<dbReference type="VEuPathDB" id="FungiDB:MAPG_05539"/>
<dbReference type="eggNOG" id="ENOG502RWGR">
    <property type="taxonomic scope" value="Eukaryota"/>
</dbReference>
<gene>
    <name evidence="2" type="ORF">MAPG_05539</name>
</gene>
<reference evidence="3" key="5">
    <citation type="submission" date="2015-06" db="UniProtKB">
        <authorList>
            <consortium name="EnsemblFungi"/>
        </authorList>
    </citation>
    <scope>IDENTIFICATION</scope>
    <source>
        <strain evidence="3">ATCC 64411</strain>
    </source>
</reference>
<sequence length="220" mass="24402">MPPARDPRMGRAHLQPSIELDKRRLHEHGVNKANTGSTKKGPPAKNSFRARVECFRPSPPPSHGLPRPREPTPLPENPTEAFFKTLKRELDARHAAATEGDDSVTAEAPRNSSSPPLPPPNVENVTKLEAIYRDRARVLEMQSMKRIGEAHATILAKLDALKQSDKAWIAAVREHQKWTVSPLSDIKLDLGPQKGRVRLGTMAKHLNAQLEKSTAEISKL</sequence>
<evidence type="ECO:0000256" key="1">
    <source>
        <dbReference type="SAM" id="MobiDB-lite"/>
    </source>
</evidence>
<dbReference type="EnsemblFungi" id="MAPG_05539T0">
    <property type="protein sequence ID" value="MAPG_05539T0"/>
    <property type="gene ID" value="MAPG_05539"/>
</dbReference>
<evidence type="ECO:0000313" key="2">
    <source>
        <dbReference type="EMBL" id="KLU86527.1"/>
    </source>
</evidence>
<feature type="compositionally biased region" description="Basic and acidic residues" evidence="1">
    <location>
        <begin position="86"/>
        <end position="96"/>
    </location>
</feature>
<accession>A0A0C4DZN3</accession>
<dbReference type="Proteomes" id="UP000011715">
    <property type="component" value="Unassembled WGS sequence"/>
</dbReference>
<dbReference type="OrthoDB" id="10495284at2759"/>
<name>A0A0C4DZN3_MAGP6</name>
<reference evidence="2" key="1">
    <citation type="submission" date="2010-05" db="EMBL/GenBank/DDBJ databases">
        <title>The Genome Sequence of Magnaporthe poae strain ATCC 64411.</title>
        <authorList>
            <consortium name="The Broad Institute Genome Sequencing Platform"/>
            <consortium name="Broad Institute Genome Sequencing Center for Infectious Disease"/>
            <person name="Ma L.-J."/>
            <person name="Dead R."/>
            <person name="Young S."/>
            <person name="Zeng Q."/>
            <person name="Koehrsen M."/>
            <person name="Alvarado L."/>
            <person name="Berlin A."/>
            <person name="Chapman S.B."/>
            <person name="Chen Z."/>
            <person name="Freedman E."/>
            <person name="Gellesch M."/>
            <person name="Goldberg J."/>
            <person name="Griggs A."/>
            <person name="Gujja S."/>
            <person name="Heilman E.R."/>
            <person name="Heiman D."/>
            <person name="Hepburn T."/>
            <person name="Howarth C."/>
            <person name="Jen D."/>
            <person name="Larson L."/>
            <person name="Mehta T."/>
            <person name="Neiman D."/>
            <person name="Pearson M."/>
            <person name="Roberts A."/>
            <person name="Saif S."/>
            <person name="Shea T."/>
            <person name="Shenoy N."/>
            <person name="Sisk P."/>
            <person name="Stolte C."/>
            <person name="Sykes S."/>
            <person name="Walk T."/>
            <person name="White J."/>
            <person name="Yandava C."/>
            <person name="Haas B."/>
            <person name="Nusbaum C."/>
            <person name="Birren B."/>
        </authorList>
    </citation>
    <scope>NUCLEOTIDE SEQUENCE</scope>
    <source>
        <strain evidence="2">ATCC 64411</strain>
    </source>
</reference>
<reference evidence="3" key="4">
    <citation type="journal article" date="2015" name="G3 (Bethesda)">
        <title>Genome sequences of three phytopathogenic species of the Magnaporthaceae family of fungi.</title>
        <authorList>
            <person name="Okagaki L.H."/>
            <person name="Nunes C.C."/>
            <person name="Sailsbery J."/>
            <person name="Clay B."/>
            <person name="Brown D."/>
            <person name="John T."/>
            <person name="Oh Y."/>
            <person name="Young N."/>
            <person name="Fitzgerald M."/>
            <person name="Haas B.J."/>
            <person name="Zeng Q."/>
            <person name="Young S."/>
            <person name="Adiconis X."/>
            <person name="Fan L."/>
            <person name="Levin J.Z."/>
            <person name="Mitchell T.K."/>
            <person name="Okubara P.A."/>
            <person name="Farman M.L."/>
            <person name="Kohn L.M."/>
            <person name="Birren B."/>
            <person name="Ma L.-J."/>
            <person name="Dean R.A."/>
        </authorList>
    </citation>
    <scope>NUCLEOTIDE SEQUENCE</scope>
    <source>
        <strain evidence="3">ATCC 64411 / 73-15</strain>
    </source>
</reference>
<reference evidence="4" key="2">
    <citation type="submission" date="2010-05" db="EMBL/GenBank/DDBJ databases">
        <title>The genome sequence of Magnaporthe poae strain ATCC 64411.</title>
        <authorList>
            <person name="Ma L.-J."/>
            <person name="Dead R."/>
            <person name="Young S."/>
            <person name="Zeng Q."/>
            <person name="Koehrsen M."/>
            <person name="Alvarado L."/>
            <person name="Berlin A."/>
            <person name="Chapman S.B."/>
            <person name="Chen Z."/>
            <person name="Freedman E."/>
            <person name="Gellesch M."/>
            <person name="Goldberg J."/>
            <person name="Griggs A."/>
            <person name="Gujja S."/>
            <person name="Heilman E.R."/>
            <person name="Heiman D."/>
            <person name="Hepburn T."/>
            <person name="Howarth C."/>
            <person name="Jen D."/>
            <person name="Larson L."/>
            <person name="Mehta T."/>
            <person name="Neiman D."/>
            <person name="Pearson M."/>
            <person name="Roberts A."/>
            <person name="Saif S."/>
            <person name="Shea T."/>
            <person name="Shenoy N."/>
            <person name="Sisk P."/>
            <person name="Stolte C."/>
            <person name="Sykes S."/>
            <person name="Walk T."/>
            <person name="White J."/>
            <person name="Yandava C."/>
            <person name="Haas B."/>
            <person name="Nusbaum C."/>
            <person name="Birren B."/>
        </authorList>
    </citation>
    <scope>NUCLEOTIDE SEQUENCE [LARGE SCALE GENOMIC DNA]</scope>
    <source>
        <strain evidence="4">ATCC 64411 / 73-15</strain>
    </source>
</reference>